<dbReference type="AlphaFoldDB" id="A0A6S6SGF8"/>
<comment type="subcellular location">
    <subcellularLocation>
        <location evidence="1">Cell membrane</location>
        <topology evidence="1">Multi-pass membrane protein</topology>
    </subcellularLocation>
</comment>
<sequence length="102" mass="10976">MEVIISIFDGLLCVVLLWVAWQSLSSTNLFKAIVLFITFGLLLAISWVRLNAIDVAIAEVAIGAGLTGALLLAALAKLHNTTDTDKNSPMSDNIQYEQGTNN</sequence>
<evidence type="ECO:0000256" key="7">
    <source>
        <dbReference type="SAM" id="Phobius"/>
    </source>
</evidence>
<organism evidence="9">
    <name type="scientific">uncultured Sulfurovum sp</name>
    <dbReference type="NCBI Taxonomy" id="269237"/>
    <lineage>
        <taxon>Bacteria</taxon>
        <taxon>Pseudomonadati</taxon>
        <taxon>Campylobacterota</taxon>
        <taxon>Epsilonproteobacteria</taxon>
        <taxon>Campylobacterales</taxon>
        <taxon>Sulfurovaceae</taxon>
        <taxon>Sulfurovum</taxon>
        <taxon>environmental samples</taxon>
    </lineage>
</organism>
<evidence type="ECO:0000256" key="3">
    <source>
        <dbReference type="ARBA" id="ARBA00022692"/>
    </source>
</evidence>
<dbReference type="EMBL" id="CACVAS010000057">
    <property type="protein sequence ID" value="CAA6809147.1"/>
    <property type="molecule type" value="Genomic_DNA"/>
</dbReference>
<keyword evidence="5 7" id="KW-0472">Membrane</keyword>
<protein>
    <submittedName>
        <fullName evidence="9">Sodium:proton antiporter</fullName>
    </submittedName>
</protein>
<evidence type="ECO:0000313" key="9">
    <source>
        <dbReference type="EMBL" id="CAA6809147.1"/>
    </source>
</evidence>
<feature type="transmembrane region" description="Helical" evidence="7">
    <location>
        <begin position="55"/>
        <end position="76"/>
    </location>
</feature>
<feature type="region of interest" description="Disordered" evidence="6">
    <location>
        <begin position="81"/>
        <end position="102"/>
    </location>
</feature>
<evidence type="ECO:0000256" key="5">
    <source>
        <dbReference type="ARBA" id="ARBA00023136"/>
    </source>
</evidence>
<dbReference type="InterPro" id="IPR025383">
    <property type="entry name" value="MrpA_C/MbhD"/>
</dbReference>
<feature type="compositionally biased region" description="Polar residues" evidence="6">
    <location>
        <begin position="87"/>
        <end position="102"/>
    </location>
</feature>
<keyword evidence="2" id="KW-1003">Cell membrane</keyword>
<feature type="transmembrane region" description="Helical" evidence="7">
    <location>
        <begin position="30"/>
        <end position="48"/>
    </location>
</feature>
<evidence type="ECO:0000256" key="1">
    <source>
        <dbReference type="ARBA" id="ARBA00004651"/>
    </source>
</evidence>
<feature type="domain" description="MrpA C-terminal/MbhD" evidence="8">
    <location>
        <begin position="14"/>
        <end position="79"/>
    </location>
</feature>
<evidence type="ECO:0000256" key="2">
    <source>
        <dbReference type="ARBA" id="ARBA00022475"/>
    </source>
</evidence>
<keyword evidence="4 7" id="KW-1133">Transmembrane helix</keyword>
<feature type="transmembrane region" description="Helical" evidence="7">
    <location>
        <begin position="7"/>
        <end position="24"/>
    </location>
</feature>
<gene>
    <name evidence="9" type="ORF">HELGO_WM3565</name>
</gene>
<evidence type="ECO:0000256" key="6">
    <source>
        <dbReference type="SAM" id="MobiDB-lite"/>
    </source>
</evidence>
<name>A0A6S6SGF8_9BACT</name>
<proteinExistence type="predicted"/>
<dbReference type="Pfam" id="PF13244">
    <property type="entry name" value="MbhD"/>
    <property type="match status" value="1"/>
</dbReference>
<evidence type="ECO:0000256" key="4">
    <source>
        <dbReference type="ARBA" id="ARBA00022989"/>
    </source>
</evidence>
<keyword evidence="3 7" id="KW-0812">Transmembrane</keyword>
<reference evidence="9" key="1">
    <citation type="submission" date="2020-01" db="EMBL/GenBank/DDBJ databases">
        <authorList>
            <person name="Meier V. D."/>
            <person name="Meier V D."/>
        </authorList>
    </citation>
    <scope>NUCLEOTIDE SEQUENCE</scope>
    <source>
        <strain evidence="9">HLG_WM_MAG_01</strain>
    </source>
</reference>
<accession>A0A6S6SGF8</accession>
<dbReference type="GO" id="GO:0005886">
    <property type="term" value="C:plasma membrane"/>
    <property type="evidence" value="ECO:0007669"/>
    <property type="project" value="UniProtKB-SubCell"/>
</dbReference>
<evidence type="ECO:0000259" key="8">
    <source>
        <dbReference type="Pfam" id="PF13244"/>
    </source>
</evidence>